<reference evidence="2" key="1">
    <citation type="submission" date="2020-08" db="EMBL/GenBank/DDBJ databases">
        <title>Genome public.</title>
        <authorList>
            <person name="Liu C."/>
            <person name="Sun Q."/>
        </authorList>
    </citation>
    <scope>NUCLEOTIDE SEQUENCE</scope>
    <source>
        <strain evidence="2">NSJ-33</strain>
    </source>
</reference>
<sequence length="71" mass="8462">MRPMNRLRSKLFEAEITQADLGKILGHSGQYISDRMQEVYAFNIWEVYELCRILDIPIEDIPIYFPDKKKN</sequence>
<dbReference type="CDD" id="cd00093">
    <property type="entry name" value="HTH_XRE"/>
    <property type="match status" value="1"/>
</dbReference>
<dbReference type="InterPro" id="IPR010982">
    <property type="entry name" value="Lambda_DNA-bd_dom_sf"/>
</dbReference>
<gene>
    <name evidence="2" type="ORF">H8710_02140</name>
</gene>
<organism evidence="2 3">
    <name type="scientific">Fumia xinanensis</name>
    <dbReference type="NCBI Taxonomy" id="2763659"/>
    <lineage>
        <taxon>Bacteria</taxon>
        <taxon>Bacillati</taxon>
        <taxon>Bacillota</taxon>
        <taxon>Clostridia</taxon>
        <taxon>Eubacteriales</taxon>
        <taxon>Oscillospiraceae</taxon>
        <taxon>Fumia</taxon>
    </lineage>
</organism>
<evidence type="ECO:0000313" key="2">
    <source>
        <dbReference type="EMBL" id="MBC8558863.1"/>
    </source>
</evidence>
<dbReference type="AlphaFoldDB" id="A0A926E343"/>
<comment type="caution">
    <text evidence="2">The sequence shown here is derived from an EMBL/GenBank/DDBJ whole genome shotgun (WGS) entry which is preliminary data.</text>
</comment>
<protein>
    <recommendedName>
        <fullName evidence="1">HTH cro/C1-type domain-containing protein</fullName>
    </recommendedName>
</protein>
<dbReference type="EMBL" id="JACRSV010000001">
    <property type="protein sequence ID" value="MBC8558863.1"/>
    <property type="molecule type" value="Genomic_DNA"/>
</dbReference>
<dbReference type="RefSeq" id="WP_249293760.1">
    <property type="nucleotide sequence ID" value="NZ_JACRSV010000001.1"/>
</dbReference>
<feature type="domain" description="HTH cro/C1-type" evidence="1">
    <location>
        <begin position="16"/>
        <end position="61"/>
    </location>
</feature>
<dbReference type="Proteomes" id="UP000610760">
    <property type="component" value="Unassembled WGS sequence"/>
</dbReference>
<dbReference type="SUPFAM" id="SSF47413">
    <property type="entry name" value="lambda repressor-like DNA-binding domains"/>
    <property type="match status" value="1"/>
</dbReference>
<keyword evidence="3" id="KW-1185">Reference proteome</keyword>
<dbReference type="Pfam" id="PF13443">
    <property type="entry name" value="HTH_26"/>
    <property type="match status" value="1"/>
</dbReference>
<dbReference type="Gene3D" id="1.10.260.40">
    <property type="entry name" value="lambda repressor-like DNA-binding domains"/>
    <property type="match status" value="1"/>
</dbReference>
<dbReference type="GO" id="GO:0003677">
    <property type="term" value="F:DNA binding"/>
    <property type="evidence" value="ECO:0007669"/>
    <property type="project" value="InterPro"/>
</dbReference>
<evidence type="ECO:0000313" key="3">
    <source>
        <dbReference type="Proteomes" id="UP000610760"/>
    </source>
</evidence>
<evidence type="ECO:0000259" key="1">
    <source>
        <dbReference type="PROSITE" id="PS50943"/>
    </source>
</evidence>
<name>A0A926E343_9FIRM</name>
<dbReference type="PROSITE" id="PS50943">
    <property type="entry name" value="HTH_CROC1"/>
    <property type="match status" value="1"/>
</dbReference>
<proteinExistence type="predicted"/>
<dbReference type="InterPro" id="IPR001387">
    <property type="entry name" value="Cro/C1-type_HTH"/>
</dbReference>
<accession>A0A926E343</accession>